<dbReference type="PANTHER" id="PTHR22847">
    <property type="entry name" value="WD40 REPEAT PROTEIN"/>
    <property type="match status" value="1"/>
</dbReference>
<protein>
    <submittedName>
        <fullName evidence="7">WD40 repeat-like protein</fullName>
    </submittedName>
</protein>
<dbReference type="InterPro" id="IPR001810">
    <property type="entry name" value="F-box_dom"/>
</dbReference>
<dbReference type="PROSITE" id="PS50082">
    <property type="entry name" value="WD_REPEATS_2"/>
    <property type="match status" value="2"/>
</dbReference>
<feature type="repeat" description="WD" evidence="3">
    <location>
        <begin position="250"/>
        <end position="292"/>
    </location>
</feature>
<dbReference type="AlphaFoldDB" id="A0A1X0QU68"/>
<feature type="compositionally biased region" description="Polar residues" evidence="5">
    <location>
        <begin position="710"/>
        <end position="730"/>
    </location>
</feature>
<dbReference type="SMART" id="SM00256">
    <property type="entry name" value="FBOX"/>
    <property type="match status" value="1"/>
</dbReference>
<evidence type="ECO:0000256" key="5">
    <source>
        <dbReference type="SAM" id="MobiDB-lite"/>
    </source>
</evidence>
<feature type="region of interest" description="Disordered" evidence="5">
    <location>
        <begin position="14"/>
        <end position="49"/>
    </location>
</feature>
<evidence type="ECO:0000259" key="6">
    <source>
        <dbReference type="PROSITE" id="PS50181"/>
    </source>
</evidence>
<dbReference type="SMART" id="SM00320">
    <property type="entry name" value="WD40"/>
    <property type="match status" value="4"/>
</dbReference>
<dbReference type="SUPFAM" id="SSF50998">
    <property type="entry name" value="Quinoprotein alcohol dehydrogenase-like"/>
    <property type="match status" value="1"/>
</dbReference>
<dbReference type="PRINTS" id="PR00320">
    <property type="entry name" value="GPROTEINBRPT"/>
</dbReference>
<dbReference type="OrthoDB" id="2095648at2759"/>
<organism evidence="7">
    <name type="scientific">Rhizopus microsporus var. microsporus</name>
    <dbReference type="NCBI Taxonomy" id="86635"/>
    <lineage>
        <taxon>Eukaryota</taxon>
        <taxon>Fungi</taxon>
        <taxon>Fungi incertae sedis</taxon>
        <taxon>Mucoromycota</taxon>
        <taxon>Mucoromycotina</taxon>
        <taxon>Mucoromycetes</taxon>
        <taxon>Mucorales</taxon>
        <taxon>Mucorineae</taxon>
        <taxon>Rhizopodaceae</taxon>
        <taxon>Rhizopus</taxon>
    </lineage>
</organism>
<evidence type="ECO:0000313" key="7">
    <source>
        <dbReference type="EMBL" id="ORE03313.1"/>
    </source>
</evidence>
<dbReference type="InterPro" id="IPR011047">
    <property type="entry name" value="Quinoprotein_ADH-like_sf"/>
</dbReference>
<dbReference type="Pfam" id="PF12937">
    <property type="entry name" value="F-box-like"/>
    <property type="match status" value="1"/>
</dbReference>
<dbReference type="InterPro" id="IPR036047">
    <property type="entry name" value="F-box-like_dom_sf"/>
</dbReference>
<feature type="coiled-coil region" evidence="4">
    <location>
        <begin position="627"/>
        <end position="654"/>
    </location>
</feature>
<sequence>MSFDQINTTRAENNQTIKNIKHINDSENTAEQHDLPKSRNSKQRSPDPKYYTKNSKLHSNLIFGISAPCYIHQLSIEVVTHIFARLDPISLATVAKVCHYWRHIVNNDVCWRDAFISYFGKLPYKRLSLESWKTEYILRTHLIRKWTKSRGPVISFAPKIGSLESMYVDFEDASMIVASSEQGVAAKCNPMTGKIDRHLLYSTNEAIPLHVTATKVEKDRIAWGFQPGYITLLVRTKRSAHVANRLKVFSDFHQGPVRILVLPSTNQDIILSGADDGQIKIWDVASLSCAWTLSGPSAVAKPTCLEVTNDQRIIAGYSDGTVIIWNINLNHVLRMSRSQRSENYQQAYTEFYQKIEENKRVISPPRSRGIVTPVQSMLYDSETSMIIVAYNGRTEVKKFNVNTGICTASFSDGHFVGTTITCMQWDTSPSYLSTLDEALKPHPDSKKKANIIHLASPKSSGQSTPLATGVSAKATRLLVTGDDLGVICLWNGDEVGKDGQIIKPIQILSGGHTVAISSIYVDAFKIVTGSDDGWIRMWDPLTGVNIHTLGNKIPKNAPVDRTDVNVMRVKNIWCSEYQGVATIGHQVKTWDFSPRKQLLNKKQLKPKGKFGSGNARDKYRYEIDQEVKDSIKKLENEKKERQRHEMKLSKLTLEGLSDEEMLHYALMLSQDTSAIDVAPQPSITHDDYVDDDEELLKAVIASLNVDQDTNEKNSFVGSSNTSNHSDAGSSDQDEWPSAAESETANLAATHEKNEIDEELLYVLELSKTDK</sequence>
<evidence type="ECO:0000256" key="3">
    <source>
        <dbReference type="PROSITE-ProRule" id="PRU00221"/>
    </source>
</evidence>
<dbReference type="SUPFAM" id="SSF81383">
    <property type="entry name" value="F-box domain"/>
    <property type="match status" value="1"/>
</dbReference>
<dbReference type="PANTHER" id="PTHR22847:SF637">
    <property type="entry name" value="WD REPEAT DOMAIN 5B"/>
    <property type="match status" value="1"/>
</dbReference>
<dbReference type="Proteomes" id="UP000242414">
    <property type="component" value="Unassembled WGS sequence"/>
</dbReference>
<dbReference type="InterPro" id="IPR015943">
    <property type="entry name" value="WD40/YVTN_repeat-like_dom_sf"/>
</dbReference>
<keyword evidence="2" id="KW-0677">Repeat</keyword>
<feature type="compositionally biased region" description="Basic and acidic residues" evidence="5">
    <location>
        <begin position="22"/>
        <end position="37"/>
    </location>
</feature>
<feature type="domain" description="F-box" evidence="6">
    <location>
        <begin position="68"/>
        <end position="114"/>
    </location>
</feature>
<dbReference type="VEuPathDB" id="FungiDB:BCV72DRAFT_233184"/>
<evidence type="ECO:0000256" key="4">
    <source>
        <dbReference type="SAM" id="Coils"/>
    </source>
</evidence>
<evidence type="ECO:0000256" key="2">
    <source>
        <dbReference type="ARBA" id="ARBA00022737"/>
    </source>
</evidence>
<keyword evidence="4" id="KW-0175">Coiled coil</keyword>
<dbReference type="InterPro" id="IPR019775">
    <property type="entry name" value="WD40_repeat_CS"/>
</dbReference>
<dbReference type="PROSITE" id="PS00678">
    <property type="entry name" value="WD_REPEATS_1"/>
    <property type="match status" value="1"/>
</dbReference>
<dbReference type="Gene3D" id="1.20.1280.50">
    <property type="match status" value="1"/>
</dbReference>
<dbReference type="PROSITE" id="PS50181">
    <property type="entry name" value="FBOX"/>
    <property type="match status" value="1"/>
</dbReference>
<feature type="repeat" description="WD" evidence="3">
    <location>
        <begin position="509"/>
        <end position="548"/>
    </location>
</feature>
<accession>A0A1X0QU68</accession>
<dbReference type="EMBL" id="KV922008">
    <property type="protein sequence ID" value="ORE03313.1"/>
    <property type="molecule type" value="Genomic_DNA"/>
</dbReference>
<dbReference type="CDD" id="cd09917">
    <property type="entry name" value="F-box_SF"/>
    <property type="match status" value="1"/>
</dbReference>
<keyword evidence="1 3" id="KW-0853">WD repeat</keyword>
<evidence type="ECO:0000256" key="1">
    <source>
        <dbReference type="ARBA" id="ARBA00022574"/>
    </source>
</evidence>
<feature type="region of interest" description="Disordered" evidence="5">
    <location>
        <begin position="710"/>
        <end position="751"/>
    </location>
</feature>
<gene>
    <name evidence="7" type="ORF">BCV72DRAFT_233184</name>
</gene>
<proteinExistence type="predicted"/>
<dbReference type="GO" id="GO:1990234">
    <property type="term" value="C:transferase complex"/>
    <property type="evidence" value="ECO:0007669"/>
    <property type="project" value="UniProtKB-ARBA"/>
</dbReference>
<dbReference type="Pfam" id="PF00400">
    <property type="entry name" value="WD40"/>
    <property type="match status" value="3"/>
</dbReference>
<name>A0A1X0QU68_RHIZD</name>
<dbReference type="InterPro" id="IPR001680">
    <property type="entry name" value="WD40_rpt"/>
</dbReference>
<dbReference type="InterPro" id="IPR020472">
    <property type="entry name" value="WD40_PAC1"/>
</dbReference>
<dbReference type="Gene3D" id="2.130.10.10">
    <property type="entry name" value="YVTN repeat-like/Quinoprotein amine dehydrogenase"/>
    <property type="match status" value="2"/>
</dbReference>
<reference evidence="7" key="1">
    <citation type="journal article" date="2016" name="Proc. Natl. Acad. Sci. U.S.A.">
        <title>Lipid metabolic changes in an early divergent fungus govern the establishment of a mutualistic symbiosis with endobacteria.</title>
        <authorList>
            <person name="Lastovetsky O.A."/>
            <person name="Gaspar M.L."/>
            <person name="Mondo S.J."/>
            <person name="LaButti K.M."/>
            <person name="Sandor L."/>
            <person name="Grigoriev I.V."/>
            <person name="Henry S.A."/>
            <person name="Pawlowska T.E."/>
        </authorList>
    </citation>
    <scope>NUCLEOTIDE SEQUENCE [LARGE SCALE GENOMIC DNA]</scope>
    <source>
        <strain evidence="7">ATCC 52814</strain>
    </source>
</reference>